<feature type="compositionally biased region" description="Basic and acidic residues" evidence="2">
    <location>
        <begin position="578"/>
        <end position="591"/>
    </location>
</feature>
<dbReference type="SMART" id="SM00454">
    <property type="entry name" value="SAM"/>
    <property type="match status" value="1"/>
</dbReference>
<feature type="coiled-coil region" evidence="1">
    <location>
        <begin position="696"/>
        <end position="723"/>
    </location>
</feature>
<keyword evidence="6" id="KW-1185">Reference proteome</keyword>
<name>R7UDL0_CAPTE</name>
<gene>
    <name evidence="4" type="ORF">CAPTEDRAFT_206674</name>
</gene>
<feature type="compositionally biased region" description="Low complexity" evidence="2">
    <location>
        <begin position="376"/>
        <end position="392"/>
    </location>
</feature>
<evidence type="ECO:0000259" key="3">
    <source>
        <dbReference type="PROSITE" id="PS50106"/>
    </source>
</evidence>
<feature type="region of interest" description="Disordered" evidence="2">
    <location>
        <begin position="363"/>
        <end position="468"/>
    </location>
</feature>
<dbReference type="SUPFAM" id="SSF47769">
    <property type="entry name" value="SAM/Pointed domain"/>
    <property type="match status" value="2"/>
</dbReference>
<dbReference type="InterPro" id="IPR001478">
    <property type="entry name" value="PDZ"/>
</dbReference>
<dbReference type="GO" id="GO:0003682">
    <property type="term" value="F:chromatin binding"/>
    <property type="evidence" value="ECO:0007669"/>
    <property type="project" value="TreeGrafter"/>
</dbReference>
<dbReference type="PANTHER" id="PTHR43941:SF1">
    <property type="entry name" value="STRUCTURAL MAINTENANCE OF CHROMOSOMES PROTEIN 2"/>
    <property type="match status" value="1"/>
</dbReference>
<feature type="region of interest" description="Disordered" evidence="2">
    <location>
        <begin position="1180"/>
        <end position="1200"/>
    </location>
</feature>
<dbReference type="InterPro" id="IPR013761">
    <property type="entry name" value="SAM/pointed_sf"/>
</dbReference>
<dbReference type="STRING" id="283909.R7UDL0"/>
<evidence type="ECO:0000313" key="5">
    <source>
        <dbReference type="EnsemblMetazoa" id="CapteP206674"/>
    </source>
</evidence>
<feature type="compositionally biased region" description="Polar residues" evidence="2">
    <location>
        <begin position="887"/>
        <end position="898"/>
    </location>
</feature>
<dbReference type="GO" id="GO:0000793">
    <property type="term" value="C:condensed chromosome"/>
    <property type="evidence" value="ECO:0007669"/>
    <property type="project" value="TreeGrafter"/>
</dbReference>
<accession>R7UDL0</accession>
<feature type="domain" description="PDZ" evidence="3">
    <location>
        <begin position="1298"/>
        <end position="1345"/>
    </location>
</feature>
<keyword evidence="1" id="KW-0175">Coiled coil</keyword>
<feature type="coiled-coil region" evidence="1">
    <location>
        <begin position="1379"/>
        <end position="1441"/>
    </location>
</feature>
<feature type="compositionally biased region" description="Low complexity" evidence="2">
    <location>
        <begin position="863"/>
        <end position="881"/>
    </location>
</feature>
<feature type="region of interest" description="Disordered" evidence="2">
    <location>
        <begin position="761"/>
        <end position="786"/>
    </location>
</feature>
<dbReference type="InterPro" id="IPR001660">
    <property type="entry name" value="SAM"/>
</dbReference>
<feature type="compositionally biased region" description="Polar residues" evidence="2">
    <location>
        <begin position="96"/>
        <end position="107"/>
    </location>
</feature>
<dbReference type="GO" id="GO:0000785">
    <property type="term" value="C:chromatin"/>
    <property type="evidence" value="ECO:0007669"/>
    <property type="project" value="TreeGrafter"/>
</dbReference>
<feature type="region of interest" description="Disordered" evidence="2">
    <location>
        <begin position="160"/>
        <end position="220"/>
    </location>
</feature>
<dbReference type="OrthoDB" id="449487at2759"/>
<feature type="compositionally biased region" description="Basic residues" evidence="2">
    <location>
        <begin position="1"/>
        <end position="11"/>
    </location>
</feature>
<evidence type="ECO:0000313" key="4">
    <source>
        <dbReference type="EMBL" id="ELU04069.1"/>
    </source>
</evidence>
<evidence type="ECO:0000256" key="1">
    <source>
        <dbReference type="SAM" id="Coils"/>
    </source>
</evidence>
<dbReference type="InterPro" id="IPR036034">
    <property type="entry name" value="PDZ_sf"/>
</dbReference>
<feature type="region of interest" description="Disordered" evidence="2">
    <location>
        <begin position="69"/>
        <end position="137"/>
    </location>
</feature>
<feature type="region of interest" description="Disordered" evidence="2">
    <location>
        <begin position="492"/>
        <end position="513"/>
    </location>
</feature>
<dbReference type="GO" id="GO:0000796">
    <property type="term" value="C:condensin complex"/>
    <property type="evidence" value="ECO:0007669"/>
    <property type="project" value="TreeGrafter"/>
</dbReference>
<dbReference type="EMBL" id="KB302616">
    <property type="protein sequence ID" value="ELU04069.1"/>
    <property type="molecule type" value="Genomic_DNA"/>
</dbReference>
<feature type="compositionally biased region" description="Polar residues" evidence="2">
    <location>
        <begin position="287"/>
        <end position="298"/>
    </location>
</feature>
<feature type="compositionally biased region" description="Polar residues" evidence="2">
    <location>
        <begin position="493"/>
        <end position="513"/>
    </location>
</feature>
<dbReference type="EMBL" id="AMQN01008258">
    <property type="status" value="NOT_ANNOTATED_CDS"/>
    <property type="molecule type" value="Genomic_DNA"/>
</dbReference>
<dbReference type="Gene3D" id="2.30.42.10">
    <property type="match status" value="1"/>
</dbReference>
<feature type="compositionally biased region" description="Low complexity" evidence="2">
    <location>
        <begin position="438"/>
        <end position="456"/>
    </location>
</feature>
<dbReference type="GO" id="GO:0007076">
    <property type="term" value="P:mitotic chromosome condensation"/>
    <property type="evidence" value="ECO:0007669"/>
    <property type="project" value="TreeGrafter"/>
</dbReference>
<proteinExistence type="predicted"/>
<dbReference type="Gene3D" id="1.10.150.50">
    <property type="entry name" value="Transcription Factor, Ets-1"/>
    <property type="match status" value="1"/>
</dbReference>
<dbReference type="PROSITE" id="PS50106">
    <property type="entry name" value="PDZ"/>
    <property type="match status" value="1"/>
</dbReference>
<dbReference type="HOGENOM" id="CLU_246966_0_0_1"/>
<reference evidence="5" key="3">
    <citation type="submission" date="2015-06" db="UniProtKB">
        <authorList>
            <consortium name="EnsemblMetazoa"/>
        </authorList>
    </citation>
    <scope>IDENTIFICATION</scope>
</reference>
<feature type="region of interest" description="Disordered" evidence="2">
    <location>
        <begin position="277"/>
        <end position="308"/>
    </location>
</feature>
<evidence type="ECO:0000256" key="2">
    <source>
        <dbReference type="SAM" id="MobiDB-lite"/>
    </source>
</evidence>
<feature type="region of interest" description="Disordered" evidence="2">
    <location>
        <begin position="859"/>
        <end position="908"/>
    </location>
</feature>
<reference evidence="6" key="1">
    <citation type="submission" date="2012-12" db="EMBL/GenBank/DDBJ databases">
        <authorList>
            <person name="Hellsten U."/>
            <person name="Grimwood J."/>
            <person name="Chapman J.A."/>
            <person name="Shapiro H."/>
            <person name="Aerts A."/>
            <person name="Otillar R.P."/>
            <person name="Terry A.Y."/>
            <person name="Boore J.L."/>
            <person name="Simakov O."/>
            <person name="Marletaz F."/>
            <person name="Cho S.-J."/>
            <person name="Edsinger-Gonzales E."/>
            <person name="Havlak P."/>
            <person name="Kuo D.-H."/>
            <person name="Larsson T."/>
            <person name="Lv J."/>
            <person name="Arendt D."/>
            <person name="Savage R."/>
            <person name="Osoegawa K."/>
            <person name="de Jong P."/>
            <person name="Lindberg D.R."/>
            <person name="Seaver E.C."/>
            <person name="Weisblat D.A."/>
            <person name="Putnam N.H."/>
            <person name="Grigoriev I.V."/>
            <person name="Rokhsar D.S."/>
        </authorList>
    </citation>
    <scope>NUCLEOTIDE SEQUENCE</scope>
    <source>
        <strain evidence="6">I ESC-2004</strain>
    </source>
</reference>
<sequence>MFKVFRRKSKKTISSPQKVRSQSTSAHHDSHGVAGIGDSVRPLSYHFGTNDDLEAGNSRYSSLDFSSFRNVDDAPQAARPVERKTSLKTMPRESFTAESNGLQQASSMDDLLGDTPGNKQRRRAPCPPQRFSSLDIEDFEEAASDCSSPRLKAICEIRQSSDYDSSSDVENKPPHTNGHGFKEPKREPSLSLSSSSPQPVNPHKPLHPRNSSPTANVPNDVKSRDIIATDKPVNIKVGVQSRATLDRIPAIVGDSDIDNETLEVDTDLDLTFVTSLPSPSDRLPDNLSPNLTSRVTSDSESENETRKTQTFMESLMSSTAAALPAGSGVPFTAVAATKNTTKTPATPKSEESSVLSFRDAMKKSRLNSQSSVNGALSPRSPTLPRPLLSTQSRSDNPTPPPRKPRKGRTPKSPLVTTQSFSLDRPVKAPMQRSMSEFSSVSQASVSSDQSSNSSNDPQQDPTPKVSSPLAITVSSANDESKVVPDILQDVDEPTTTLSVTQNSRPTQRSDSGISSVDLEDLVVRDIRIDKPSNQEVMVVEDYTMHQEAPAVEKLEPWEMSMVQAWEAAVADRNDEVFQEDETPRNDRHMSSDSDEIPTTRVWQTRAPSSWTNEDIVEWCVEKNFGSLAELLADCGIDGEQFLAINDEDLVEYDNSAHVSESGNQDADLHLNEATRKKIINEIDQLKSQDNDSFTYIKQASMRRRNLEASNEALFDNLQSLQKLNTEQQESISSYLGELQQEQERTTHLLAEVSQIEDASKTLTRQVSQSMDDLSTDQYPSPLTHRQTSLTDISKSDAESASLWKELPLVKWTPVDVLSWMKAVDLDRFIPSFTNKLEIKAIEDRELILSKLYELQHSFDEASSNRTSSPNSSYGKSSAASSRGIGSYHQSGGDESSQMPRHEKYPSPNSLQDVEVWHELRGAFNVSTVSISTDATTEDLIVSLLDQLNLIEDPNLYGLQSVTLDPRYPGMITQHIPPITNQIHGMRSSTKTFRISQITTCAGVARLACRRFKCSFSQEDVILTYMSAESDHTGSDYVIAKDAEIAVNLDVDHLYLRERRAISHHRAGISEKSHLNQQAIDDLKEEISMLTAHVKERDHVIESLEENKQEMGRNIRSLTTKQLETQKLQQTAEAREKTWQDKCHRLQRELDRLKKIESYADPRAKVQILEAELKEMTEQVNTQEKNRKHMQQAVNKKRSVVDGASADDRRLEELITQLRKAEMTLLILKQEQDSIDVHLQLAKSHLEKMHELAASGPPIYKALGSSSFNVVPCEIPLTSSSLGFLHGRDENGNLVIKHAEDKSCLEKGDRVLEVSGTIVSDLSDLEFSRLLRKASGKLEMVVLRPVQQQQQQQHQPEILKDMQMELQGVKDDLALVVMDLDSAQLENQEFNQENRRLKDRLITMEAEREEFKMECVRISKQLAESERHKLELQAKQEQSNNEEFHSNGHAEMTNGVLAYGELEVSVPLWQSLASSPKTMILQALKDHILETTQQKAYLDHLISAVLQTNPELLSLIDQQVGLHDRKAMQLKASTEEFC</sequence>
<reference evidence="4 6" key="2">
    <citation type="journal article" date="2013" name="Nature">
        <title>Insights into bilaterian evolution from three spiralian genomes.</title>
        <authorList>
            <person name="Simakov O."/>
            <person name="Marletaz F."/>
            <person name="Cho S.J."/>
            <person name="Edsinger-Gonzales E."/>
            <person name="Havlak P."/>
            <person name="Hellsten U."/>
            <person name="Kuo D.H."/>
            <person name="Larsson T."/>
            <person name="Lv J."/>
            <person name="Arendt D."/>
            <person name="Savage R."/>
            <person name="Osoegawa K."/>
            <person name="de Jong P."/>
            <person name="Grimwood J."/>
            <person name="Chapman J.A."/>
            <person name="Shapiro H."/>
            <person name="Aerts A."/>
            <person name="Otillar R.P."/>
            <person name="Terry A.Y."/>
            <person name="Boore J.L."/>
            <person name="Grigoriev I.V."/>
            <person name="Lindberg D.R."/>
            <person name="Seaver E.C."/>
            <person name="Weisblat D.A."/>
            <person name="Putnam N.H."/>
            <person name="Rokhsar D.S."/>
        </authorList>
    </citation>
    <scope>NUCLEOTIDE SEQUENCE</scope>
    <source>
        <strain evidence="4 6">I ESC-2004</strain>
    </source>
</reference>
<feature type="compositionally biased region" description="Basic residues" evidence="2">
    <location>
        <begin position="1185"/>
        <end position="1197"/>
    </location>
</feature>
<dbReference type="SUPFAM" id="SSF50156">
    <property type="entry name" value="PDZ domain-like"/>
    <property type="match status" value="1"/>
</dbReference>
<dbReference type="Proteomes" id="UP000014760">
    <property type="component" value="Unassembled WGS sequence"/>
</dbReference>
<dbReference type="PANTHER" id="PTHR43941">
    <property type="entry name" value="STRUCTURAL MAINTENANCE OF CHROMOSOMES PROTEIN 2"/>
    <property type="match status" value="1"/>
</dbReference>
<feature type="region of interest" description="Disordered" evidence="2">
    <location>
        <begin position="1"/>
        <end position="56"/>
    </location>
</feature>
<feature type="compositionally biased region" description="Polar residues" evidence="2">
    <location>
        <begin position="12"/>
        <end position="25"/>
    </location>
</feature>
<evidence type="ECO:0000313" key="6">
    <source>
        <dbReference type="Proteomes" id="UP000014760"/>
    </source>
</evidence>
<protein>
    <recommendedName>
        <fullName evidence="3">PDZ domain-containing protein</fullName>
    </recommendedName>
</protein>
<organism evidence="4">
    <name type="scientific">Capitella teleta</name>
    <name type="common">Polychaete worm</name>
    <dbReference type="NCBI Taxonomy" id="283909"/>
    <lineage>
        <taxon>Eukaryota</taxon>
        <taxon>Metazoa</taxon>
        <taxon>Spiralia</taxon>
        <taxon>Lophotrochozoa</taxon>
        <taxon>Annelida</taxon>
        <taxon>Polychaeta</taxon>
        <taxon>Sedentaria</taxon>
        <taxon>Scolecida</taxon>
        <taxon>Capitellidae</taxon>
        <taxon>Capitella</taxon>
    </lineage>
</organism>
<feature type="region of interest" description="Disordered" evidence="2">
    <location>
        <begin position="578"/>
        <end position="604"/>
    </location>
</feature>
<dbReference type="EnsemblMetazoa" id="CapteT206674">
    <property type="protein sequence ID" value="CapteP206674"/>
    <property type="gene ID" value="CapteG206674"/>
</dbReference>